<dbReference type="STRING" id="1714264.BTO30_13830"/>
<feature type="domain" description="Transposase-like Mu C-terminal" evidence="3">
    <location>
        <begin position="520"/>
        <end position="582"/>
    </location>
</feature>
<reference evidence="4 5" key="1">
    <citation type="submission" date="2016-12" db="EMBL/GenBank/DDBJ databases">
        <title>Domibacillus antri genome sequencing.</title>
        <authorList>
            <person name="Verma A."/>
            <person name="Krishnamurthi S."/>
        </authorList>
    </citation>
    <scope>NUCLEOTIDE SEQUENCE [LARGE SCALE GENOMIC DNA]</scope>
    <source>
        <strain evidence="4 5">XD80</strain>
    </source>
</reference>
<feature type="coiled-coil region" evidence="1">
    <location>
        <begin position="600"/>
        <end position="627"/>
    </location>
</feature>
<dbReference type="InterPro" id="IPR036397">
    <property type="entry name" value="RNaseH_sf"/>
</dbReference>
<evidence type="ECO:0000256" key="2">
    <source>
        <dbReference type="SAM" id="MobiDB-lite"/>
    </source>
</evidence>
<organism evidence="4 5">
    <name type="scientific">Domibacillus antri</name>
    <dbReference type="NCBI Taxonomy" id="1714264"/>
    <lineage>
        <taxon>Bacteria</taxon>
        <taxon>Bacillati</taxon>
        <taxon>Bacillota</taxon>
        <taxon>Bacilli</taxon>
        <taxon>Bacillales</taxon>
        <taxon>Bacillaceae</taxon>
        <taxon>Domibacillus</taxon>
    </lineage>
</organism>
<feature type="region of interest" description="Disordered" evidence="2">
    <location>
        <begin position="644"/>
        <end position="674"/>
    </location>
</feature>
<evidence type="ECO:0000313" key="5">
    <source>
        <dbReference type="Proteomes" id="UP000185568"/>
    </source>
</evidence>
<dbReference type="InterPro" id="IPR012337">
    <property type="entry name" value="RNaseH-like_sf"/>
</dbReference>
<evidence type="ECO:0000256" key="1">
    <source>
        <dbReference type="SAM" id="Coils"/>
    </source>
</evidence>
<feature type="compositionally biased region" description="Basic and acidic residues" evidence="2">
    <location>
        <begin position="660"/>
        <end position="674"/>
    </location>
</feature>
<dbReference type="Proteomes" id="UP000185568">
    <property type="component" value="Unassembled WGS sequence"/>
</dbReference>
<keyword evidence="5" id="KW-1185">Reference proteome</keyword>
<name>A0A1Q8Q2W9_9BACI</name>
<keyword evidence="1" id="KW-0175">Coiled coil</keyword>
<gene>
    <name evidence="4" type="ORF">BTO30_13830</name>
</gene>
<dbReference type="Pfam" id="PF09299">
    <property type="entry name" value="Mu-transpos_C"/>
    <property type="match status" value="1"/>
</dbReference>
<dbReference type="GO" id="GO:0003676">
    <property type="term" value="F:nucleic acid binding"/>
    <property type="evidence" value="ECO:0007669"/>
    <property type="project" value="InterPro"/>
</dbReference>
<dbReference type="RefSeq" id="WP_075399310.1">
    <property type="nucleotide sequence ID" value="NZ_MSDU01000037.1"/>
</dbReference>
<dbReference type="SUPFAM" id="SSF53098">
    <property type="entry name" value="Ribonuclease H-like"/>
    <property type="match status" value="1"/>
</dbReference>
<protein>
    <recommendedName>
        <fullName evidence="3">Transposase-like Mu C-terminal domain-containing protein</fullName>
    </recommendedName>
</protein>
<dbReference type="AlphaFoldDB" id="A0A1Q8Q2W9"/>
<dbReference type="EMBL" id="MSDU01000037">
    <property type="protein sequence ID" value="OLN21641.1"/>
    <property type="molecule type" value="Genomic_DNA"/>
</dbReference>
<sequence length="709" mass="82604">MKLAENMLFKYGSGKVIRVLYINQITSIIYVIDMDSNRWSYPIFKEDFLTAYKDKEIIELNEDNYIRAVSEEELNKLEKQKRDQAWETITFFKNKLADEERMFISKYRQKAMKETMSIFNISYNGLKNILIKYFKGGQTKSGLLPNYFRCGARGKERKVGERKRGRPRKNGENAGINIDEKIMKVFKIGLNRYYYNSRKNSLKTAFELTLKDFFVNEVIDENGVKIPVLADIKNLPTYEQFLYWFRKSLNDSKREIIKREGTRVYQQNYRAIIGSSTQDAELGTGEVFQIDSTIFDCHLVSSFNRDIIVGRPILFLVVDVYSRVIVGFNLTFESLNSYSGAMVALANSMTSKKELCKKYGIEIQDNEFPYCVPNRVLSDRGELVNGYINDAVENLAITIQQTASYHADYKGIIEQAFNQTNIKILPFVDGAVIGGNSKRERGEGMDYRLKSSMTIEDFTKVIIKCILFHNNHHVLSDYILEESMIENGVEKIPIRLWEHGLKYKKGQLRILPEKVIKTHLLPSHSGLITPKGLSFKKMLYASKYALENNWFQKARIKGNWKVKVCFNPTDLSDVLVFDEHGEGPFKFSLLEHLSMYSGKGEAEIEQIKNYEKELEKEGKERELQEKMKLFIEIEDIVKEAREKTEAERDYSKSKTQRLKGIKENQKNERLLQREKAKKEREMIAVFDEPLEEVDEFAMFRDLEECSDDE</sequence>
<comment type="caution">
    <text evidence="4">The sequence shown here is derived from an EMBL/GenBank/DDBJ whole genome shotgun (WGS) entry which is preliminary data.</text>
</comment>
<dbReference type="OrthoDB" id="501284at2"/>
<accession>A0A1Q8Q2W9</accession>
<dbReference type="InterPro" id="IPR015378">
    <property type="entry name" value="Transposase-like_Mu_C"/>
</dbReference>
<evidence type="ECO:0000313" key="4">
    <source>
        <dbReference type="EMBL" id="OLN21641.1"/>
    </source>
</evidence>
<proteinExistence type="predicted"/>
<dbReference type="Gene3D" id="3.30.420.10">
    <property type="entry name" value="Ribonuclease H-like superfamily/Ribonuclease H"/>
    <property type="match status" value="1"/>
</dbReference>
<evidence type="ECO:0000259" key="3">
    <source>
        <dbReference type="Pfam" id="PF09299"/>
    </source>
</evidence>